<reference evidence="1" key="1">
    <citation type="submission" date="2021-11" db="EMBL/GenBank/DDBJ databases">
        <title>BS-T2-15 a new species belonging to the Comamonadaceae family isolated from the soil of a French oak forest.</title>
        <authorList>
            <person name="Mieszkin S."/>
            <person name="Alain K."/>
        </authorList>
    </citation>
    <scope>NUCLEOTIDE SEQUENCE</scope>
    <source>
        <strain evidence="1">BS-T2-15</strain>
    </source>
</reference>
<evidence type="ECO:0000313" key="2">
    <source>
        <dbReference type="Proteomes" id="UP001139353"/>
    </source>
</evidence>
<evidence type="ECO:0000313" key="1">
    <source>
        <dbReference type="EMBL" id="MCK9688472.1"/>
    </source>
</evidence>
<dbReference type="EMBL" id="JAJLJH010000008">
    <property type="protein sequence ID" value="MCK9688472.1"/>
    <property type="molecule type" value="Genomic_DNA"/>
</dbReference>
<dbReference type="NCBIfam" id="NF041023">
    <property type="entry name" value="PP0621_fam"/>
    <property type="match status" value="1"/>
</dbReference>
<gene>
    <name evidence="1" type="ORF">LPC04_22410</name>
</gene>
<keyword evidence="2" id="KW-1185">Reference proteome</keyword>
<sequence>MGRVLLWAIVGFVVWWLLRPRRKVAAPPRAAAANPVAPPEAMVDCAACGLHFPASEAVRDGALVYCCTAHRDAGPRVE</sequence>
<protein>
    <submittedName>
        <fullName evidence="1">Uncharacterized protein</fullName>
    </submittedName>
</protein>
<comment type="caution">
    <text evidence="1">The sequence shown here is derived from an EMBL/GenBank/DDBJ whole genome shotgun (WGS) entry which is preliminary data.</text>
</comment>
<accession>A0A9X2C1P9</accession>
<dbReference type="AlphaFoldDB" id="A0A9X2C1P9"/>
<dbReference type="InterPro" id="IPR049708">
    <property type="entry name" value="PP0621-like"/>
</dbReference>
<proteinExistence type="predicted"/>
<organism evidence="1 2">
    <name type="scientific">Scleromatobacter humisilvae</name>
    <dbReference type="NCBI Taxonomy" id="2897159"/>
    <lineage>
        <taxon>Bacteria</taxon>
        <taxon>Pseudomonadati</taxon>
        <taxon>Pseudomonadota</taxon>
        <taxon>Betaproteobacteria</taxon>
        <taxon>Burkholderiales</taxon>
        <taxon>Sphaerotilaceae</taxon>
        <taxon>Scleromatobacter</taxon>
    </lineage>
</organism>
<dbReference type="RefSeq" id="WP_275684509.1">
    <property type="nucleotide sequence ID" value="NZ_JAJLJH010000008.1"/>
</dbReference>
<name>A0A9X2C1P9_9BURK</name>
<dbReference type="Proteomes" id="UP001139353">
    <property type="component" value="Unassembled WGS sequence"/>
</dbReference>